<evidence type="ECO:0000313" key="1">
    <source>
        <dbReference type="EMBL" id="AUN97755.1"/>
    </source>
</evidence>
<dbReference type="SMART" id="SM00100">
    <property type="entry name" value="cNMP"/>
    <property type="match status" value="1"/>
</dbReference>
<dbReference type="OrthoDB" id="5296115at2"/>
<proteinExistence type="predicted"/>
<dbReference type="InterPro" id="IPR000595">
    <property type="entry name" value="cNMP-bd_dom"/>
</dbReference>
<dbReference type="SUPFAM" id="SSF51206">
    <property type="entry name" value="cAMP-binding domain-like"/>
    <property type="match status" value="1"/>
</dbReference>
<dbReference type="KEGG" id="bsto:C0V70_06440"/>
<gene>
    <name evidence="1" type="ORF">C0V70_06440</name>
</gene>
<dbReference type="EMBL" id="CP025704">
    <property type="protein sequence ID" value="AUN97755.1"/>
    <property type="molecule type" value="Genomic_DNA"/>
</dbReference>
<organism evidence="1 2">
    <name type="scientific">Bacteriovorax stolpii</name>
    <name type="common">Bdellovibrio stolpii</name>
    <dbReference type="NCBI Taxonomy" id="960"/>
    <lineage>
        <taxon>Bacteria</taxon>
        <taxon>Pseudomonadati</taxon>
        <taxon>Bdellovibrionota</taxon>
        <taxon>Bacteriovoracia</taxon>
        <taxon>Bacteriovoracales</taxon>
        <taxon>Bacteriovoracaceae</taxon>
        <taxon>Bacteriovorax</taxon>
    </lineage>
</organism>
<protein>
    <submittedName>
        <fullName evidence="1">Uncharacterized protein</fullName>
    </submittedName>
</protein>
<dbReference type="AlphaFoldDB" id="A0A2K9NRP0"/>
<dbReference type="InterPro" id="IPR014710">
    <property type="entry name" value="RmlC-like_jellyroll"/>
</dbReference>
<reference evidence="1 2" key="1">
    <citation type="submission" date="2018-01" db="EMBL/GenBank/DDBJ databases">
        <title>Complete genome sequence of Bacteriovorax stolpii DSM12778.</title>
        <authorList>
            <person name="Tang B."/>
            <person name="Chang J."/>
        </authorList>
    </citation>
    <scope>NUCLEOTIDE SEQUENCE [LARGE SCALE GENOMIC DNA]</scope>
    <source>
        <strain evidence="1 2">DSM 12778</strain>
    </source>
</reference>
<dbReference type="PROSITE" id="PS50042">
    <property type="entry name" value="CNMP_BINDING_3"/>
    <property type="match status" value="1"/>
</dbReference>
<sequence length="125" mass="14257">MYDVLMKFLKHIELSRDLIEKITAYFPTKVYKSHSHLFYEGQIPISGYLVLDGSIQISKKKKFKKMLQSGSLIGVAELMNKVPSPISAEVFPNTQVCFLDKSTLIEIYQKADSDIVNLLKQIVET</sequence>
<keyword evidence="2" id="KW-1185">Reference proteome</keyword>
<dbReference type="Proteomes" id="UP000235584">
    <property type="component" value="Chromosome"/>
</dbReference>
<dbReference type="InterPro" id="IPR018490">
    <property type="entry name" value="cNMP-bd_dom_sf"/>
</dbReference>
<dbReference type="CDD" id="cd00038">
    <property type="entry name" value="CAP_ED"/>
    <property type="match status" value="1"/>
</dbReference>
<name>A0A2K9NRP0_BACTC</name>
<evidence type="ECO:0000313" key="2">
    <source>
        <dbReference type="Proteomes" id="UP000235584"/>
    </source>
</evidence>
<dbReference type="Pfam" id="PF00027">
    <property type="entry name" value="cNMP_binding"/>
    <property type="match status" value="1"/>
</dbReference>
<accession>A0A2K9NRP0</accession>
<dbReference type="Gene3D" id="2.60.120.10">
    <property type="entry name" value="Jelly Rolls"/>
    <property type="match status" value="1"/>
</dbReference>